<reference evidence="1 2" key="1">
    <citation type="submission" date="2019-03" db="EMBL/GenBank/DDBJ databases">
        <title>An improved genome assembly of the fluke Schistosoma japonicum.</title>
        <authorList>
            <person name="Hu W."/>
            <person name="Luo F."/>
            <person name="Yin M."/>
            <person name="Mo X."/>
            <person name="Sun C."/>
            <person name="Wu Q."/>
            <person name="Zhu B."/>
            <person name="Xiang M."/>
            <person name="Wang J."/>
            <person name="Wang Y."/>
            <person name="Zhang T."/>
            <person name="Xu B."/>
            <person name="Zheng H."/>
            <person name="Feng Z."/>
        </authorList>
    </citation>
    <scope>NUCLEOTIDE SEQUENCE [LARGE SCALE GENOMIC DNA]</scope>
    <source>
        <strain evidence="1">HuSjv2</strain>
        <tissue evidence="1">Worms</tissue>
    </source>
</reference>
<dbReference type="AlphaFoldDB" id="A0A4Z2DGV1"/>
<keyword evidence="2" id="KW-1185">Reference proteome</keyword>
<gene>
    <name evidence="1" type="ORF">EWB00_001098</name>
</gene>
<evidence type="ECO:0000313" key="1">
    <source>
        <dbReference type="EMBL" id="TNN15701.1"/>
    </source>
</evidence>
<comment type="caution">
    <text evidence="1">The sequence shown here is derived from an EMBL/GenBank/DDBJ whole genome shotgun (WGS) entry which is preliminary data.</text>
</comment>
<sequence length="52" mass="5861">TCYLTNRPNIDLLGLDLLMKFELMNISINSICNQIYSSAGNQTLSKKTSEHL</sequence>
<accession>A0A4Z2DGV1</accession>
<dbReference type="Proteomes" id="UP000311919">
    <property type="component" value="Unassembled WGS sequence"/>
</dbReference>
<name>A0A4Z2DGV1_SCHJA</name>
<dbReference type="OrthoDB" id="10539377at2759"/>
<feature type="non-terminal residue" evidence="1">
    <location>
        <position position="1"/>
    </location>
</feature>
<evidence type="ECO:0000313" key="2">
    <source>
        <dbReference type="Proteomes" id="UP000311919"/>
    </source>
</evidence>
<feature type="non-terminal residue" evidence="1">
    <location>
        <position position="52"/>
    </location>
</feature>
<organism evidence="1 2">
    <name type="scientific">Schistosoma japonicum</name>
    <name type="common">Blood fluke</name>
    <dbReference type="NCBI Taxonomy" id="6182"/>
    <lineage>
        <taxon>Eukaryota</taxon>
        <taxon>Metazoa</taxon>
        <taxon>Spiralia</taxon>
        <taxon>Lophotrochozoa</taxon>
        <taxon>Platyhelminthes</taxon>
        <taxon>Trematoda</taxon>
        <taxon>Digenea</taxon>
        <taxon>Strigeidida</taxon>
        <taxon>Schistosomatoidea</taxon>
        <taxon>Schistosomatidae</taxon>
        <taxon>Schistosoma</taxon>
    </lineage>
</organism>
<proteinExistence type="predicted"/>
<protein>
    <submittedName>
        <fullName evidence="1">Uncharacterized protein</fullName>
    </submittedName>
</protein>
<dbReference type="EMBL" id="SKCS01000143">
    <property type="protein sequence ID" value="TNN15701.1"/>
    <property type="molecule type" value="Genomic_DNA"/>
</dbReference>